<sequence length="65" mass="7654">MAGVALRLTMHVYYVISYGWYATSATRMQPVMLVNMHDFHADRWPQHYDQPYLALEHSHFANISL</sequence>
<organism evidence="1 2">
    <name type="scientific">Clonostachys rosea f. rosea IK726</name>
    <dbReference type="NCBI Taxonomy" id="1349383"/>
    <lineage>
        <taxon>Eukaryota</taxon>
        <taxon>Fungi</taxon>
        <taxon>Dikarya</taxon>
        <taxon>Ascomycota</taxon>
        <taxon>Pezizomycotina</taxon>
        <taxon>Sordariomycetes</taxon>
        <taxon>Hypocreomycetidae</taxon>
        <taxon>Hypocreales</taxon>
        <taxon>Bionectriaceae</taxon>
        <taxon>Clonostachys</taxon>
    </lineage>
</organism>
<dbReference type="EMBL" id="CADEHS020000093">
    <property type="protein sequence ID" value="CAG9949483.1"/>
    <property type="molecule type" value="Genomic_DNA"/>
</dbReference>
<protein>
    <submittedName>
        <fullName evidence="1">Uncharacterized protein</fullName>
    </submittedName>
</protein>
<name>A0ACA9U870_BIOOC</name>
<comment type="caution">
    <text evidence="1">The sequence shown here is derived from an EMBL/GenBank/DDBJ whole genome shotgun (WGS) entry which is preliminary data.</text>
</comment>
<accession>A0ACA9U870</accession>
<gene>
    <name evidence="1" type="ORF">CRV2_00018944</name>
</gene>
<reference evidence="1" key="2">
    <citation type="submission" date="2021-10" db="EMBL/GenBank/DDBJ databases">
        <authorList>
            <person name="Piombo E."/>
        </authorList>
    </citation>
    <scope>NUCLEOTIDE SEQUENCE</scope>
</reference>
<evidence type="ECO:0000313" key="2">
    <source>
        <dbReference type="Proteomes" id="UP000836387"/>
    </source>
</evidence>
<evidence type="ECO:0000313" key="1">
    <source>
        <dbReference type="EMBL" id="CAG9949483.1"/>
    </source>
</evidence>
<proteinExistence type="predicted"/>
<dbReference type="Proteomes" id="UP000836387">
    <property type="component" value="Unassembled WGS sequence"/>
</dbReference>
<reference evidence="1" key="1">
    <citation type="submission" date="2020-04" db="EMBL/GenBank/DDBJ databases">
        <authorList>
            <person name="Broberg M."/>
        </authorList>
    </citation>
    <scope>NUCLEOTIDE SEQUENCE</scope>
</reference>
<keyword evidence="2" id="KW-1185">Reference proteome</keyword>